<protein>
    <submittedName>
        <fullName evidence="4">BnaA06g12180D protein</fullName>
    </submittedName>
</protein>
<evidence type="ECO:0000313" key="4">
    <source>
        <dbReference type="EMBL" id="CDY26199.1"/>
    </source>
</evidence>
<feature type="domain" description="Prolamin-like" evidence="3">
    <location>
        <begin position="73"/>
        <end position="146"/>
    </location>
</feature>
<dbReference type="PaxDb" id="3708-A0A078GLS9"/>
<evidence type="ECO:0000313" key="5">
    <source>
        <dbReference type="Proteomes" id="UP000028999"/>
    </source>
</evidence>
<evidence type="ECO:0000256" key="1">
    <source>
        <dbReference type="ARBA" id="ARBA00022729"/>
    </source>
</evidence>
<feature type="signal peptide" evidence="2">
    <location>
        <begin position="1"/>
        <end position="20"/>
    </location>
</feature>
<gene>
    <name evidence="4" type="primary">BnaA06g12180D</name>
    <name evidence="4" type="ORF">GSBRNA2T00034865001</name>
</gene>
<dbReference type="PANTHER" id="PTHR31207:SF39">
    <property type="entry name" value="PROLAMIN-LIKE DOMAIN-CONTAINING PROTEIN"/>
    <property type="match status" value="1"/>
</dbReference>
<proteinExistence type="predicted"/>
<dbReference type="AlphaFoldDB" id="A0A078GLS9"/>
<accession>A0A078GLS9</accession>
<evidence type="ECO:0000259" key="3">
    <source>
        <dbReference type="Pfam" id="PF05617"/>
    </source>
</evidence>
<name>A0A078GLS9_BRANA</name>
<dbReference type="Pfam" id="PF05617">
    <property type="entry name" value="Prolamin_like"/>
    <property type="match status" value="1"/>
</dbReference>
<sequence>MDTKTIFMVFFTITILASHAYPSLSQKDVDDEPLVNPGREMEALTEISPASQDYNMYMLDKLPPKYILYLNSCGGKMGPSGDECIDDVLREILTNKHASKECCVEVVKTGKECYMEIQKFIFRLYQFKCFASQVSFRTSQVWDRCSSEVETPLSSHHSGIELS</sequence>
<organism evidence="4 5">
    <name type="scientific">Brassica napus</name>
    <name type="common">Rape</name>
    <dbReference type="NCBI Taxonomy" id="3708"/>
    <lineage>
        <taxon>Eukaryota</taxon>
        <taxon>Viridiplantae</taxon>
        <taxon>Streptophyta</taxon>
        <taxon>Embryophyta</taxon>
        <taxon>Tracheophyta</taxon>
        <taxon>Spermatophyta</taxon>
        <taxon>Magnoliopsida</taxon>
        <taxon>eudicotyledons</taxon>
        <taxon>Gunneridae</taxon>
        <taxon>Pentapetalae</taxon>
        <taxon>rosids</taxon>
        <taxon>malvids</taxon>
        <taxon>Brassicales</taxon>
        <taxon>Brassicaceae</taxon>
        <taxon>Brassiceae</taxon>
        <taxon>Brassica</taxon>
    </lineage>
</organism>
<keyword evidence="1 2" id="KW-0732">Signal</keyword>
<reference evidence="4 5" key="1">
    <citation type="journal article" date="2014" name="Science">
        <title>Plant genetics. Early allopolyploid evolution in the post-Neolithic Brassica napus oilseed genome.</title>
        <authorList>
            <person name="Chalhoub B."/>
            <person name="Denoeud F."/>
            <person name="Liu S."/>
            <person name="Parkin I.A."/>
            <person name="Tang H."/>
            <person name="Wang X."/>
            <person name="Chiquet J."/>
            <person name="Belcram H."/>
            <person name="Tong C."/>
            <person name="Samans B."/>
            <person name="Correa M."/>
            <person name="Da Silva C."/>
            <person name="Just J."/>
            <person name="Falentin C."/>
            <person name="Koh C.S."/>
            <person name="Le Clainche I."/>
            <person name="Bernard M."/>
            <person name="Bento P."/>
            <person name="Noel B."/>
            <person name="Labadie K."/>
            <person name="Alberti A."/>
            <person name="Charles M."/>
            <person name="Arnaud D."/>
            <person name="Guo H."/>
            <person name="Daviaud C."/>
            <person name="Alamery S."/>
            <person name="Jabbari K."/>
            <person name="Zhao M."/>
            <person name="Edger P.P."/>
            <person name="Chelaifa H."/>
            <person name="Tack D."/>
            <person name="Lassalle G."/>
            <person name="Mestiri I."/>
            <person name="Schnel N."/>
            <person name="Le Paslier M.C."/>
            <person name="Fan G."/>
            <person name="Renault V."/>
            <person name="Bayer P.E."/>
            <person name="Golicz A.A."/>
            <person name="Manoli S."/>
            <person name="Lee T.H."/>
            <person name="Thi V.H."/>
            <person name="Chalabi S."/>
            <person name="Hu Q."/>
            <person name="Fan C."/>
            <person name="Tollenaere R."/>
            <person name="Lu Y."/>
            <person name="Battail C."/>
            <person name="Shen J."/>
            <person name="Sidebottom C.H."/>
            <person name="Wang X."/>
            <person name="Canaguier A."/>
            <person name="Chauveau A."/>
            <person name="Berard A."/>
            <person name="Deniot G."/>
            <person name="Guan M."/>
            <person name="Liu Z."/>
            <person name="Sun F."/>
            <person name="Lim Y.P."/>
            <person name="Lyons E."/>
            <person name="Town C.D."/>
            <person name="Bancroft I."/>
            <person name="Wang X."/>
            <person name="Meng J."/>
            <person name="Ma J."/>
            <person name="Pires J.C."/>
            <person name="King G.J."/>
            <person name="Brunel D."/>
            <person name="Delourme R."/>
            <person name="Renard M."/>
            <person name="Aury J.M."/>
            <person name="Adams K.L."/>
            <person name="Batley J."/>
            <person name="Snowdon R.J."/>
            <person name="Tost J."/>
            <person name="Edwards D."/>
            <person name="Zhou Y."/>
            <person name="Hua W."/>
            <person name="Sharpe A.G."/>
            <person name="Paterson A.H."/>
            <person name="Guan C."/>
            <person name="Wincker P."/>
        </authorList>
    </citation>
    <scope>NUCLEOTIDE SEQUENCE [LARGE SCALE GENOMIC DNA]</scope>
    <source>
        <strain evidence="5">cv. Darmor-bzh</strain>
    </source>
</reference>
<keyword evidence="5" id="KW-1185">Reference proteome</keyword>
<evidence type="ECO:0000256" key="2">
    <source>
        <dbReference type="SAM" id="SignalP"/>
    </source>
</evidence>
<dbReference type="InterPro" id="IPR008502">
    <property type="entry name" value="Prolamin-like"/>
</dbReference>
<dbReference type="EMBL" id="LK032186">
    <property type="protein sequence ID" value="CDY26199.1"/>
    <property type="molecule type" value="Genomic_DNA"/>
</dbReference>
<dbReference type="Gramene" id="CDY26199">
    <property type="protein sequence ID" value="CDY26199"/>
    <property type="gene ID" value="GSBRNA2T00034865001"/>
</dbReference>
<feature type="chain" id="PRO_5001736101" evidence="2">
    <location>
        <begin position="21"/>
        <end position="163"/>
    </location>
</feature>
<dbReference type="InterPro" id="IPR040220">
    <property type="entry name" value="DD11"/>
</dbReference>
<dbReference type="OMA" id="MEYMKLI"/>
<dbReference type="PANTHER" id="PTHR31207">
    <property type="entry name" value="ECA1 GAMETOGENESIS FAMILY PROTEIN (DUF784)-RELATED-RELATED"/>
    <property type="match status" value="1"/>
</dbReference>
<dbReference type="Proteomes" id="UP000028999">
    <property type="component" value="Unassembled WGS sequence"/>
</dbReference>